<dbReference type="WBParaSite" id="ES5_v2.g14832.t1">
    <property type="protein sequence ID" value="ES5_v2.g14832.t1"/>
    <property type="gene ID" value="ES5_v2.g14832"/>
</dbReference>
<sequence>MELLGHLEIKGKKRHAVNLRRPKAENYKPFEIPCFENGHKAVEISLQRYSVFSLQNVETGHLDVTFLFNAKVS</sequence>
<proteinExistence type="predicted"/>
<reference evidence="2" key="1">
    <citation type="submission" date="2022-11" db="UniProtKB">
        <authorList>
            <consortium name="WormBaseParasite"/>
        </authorList>
    </citation>
    <scope>IDENTIFICATION</scope>
</reference>
<dbReference type="Proteomes" id="UP000887579">
    <property type="component" value="Unplaced"/>
</dbReference>
<organism evidence="1 2">
    <name type="scientific">Panagrolaimus sp. ES5</name>
    <dbReference type="NCBI Taxonomy" id="591445"/>
    <lineage>
        <taxon>Eukaryota</taxon>
        <taxon>Metazoa</taxon>
        <taxon>Ecdysozoa</taxon>
        <taxon>Nematoda</taxon>
        <taxon>Chromadorea</taxon>
        <taxon>Rhabditida</taxon>
        <taxon>Tylenchina</taxon>
        <taxon>Panagrolaimomorpha</taxon>
        <taxon>Panagrolaimoidea</taxon>
        <taxon>Panagrolaimidae</taxon>
        <taxon>Panagrolaimus</taxon>
    </lineage>
</organism>
<evidence type="ECO:0000313" key="1">
    <source>
        <dbReference type="Proteomes" id="UP000887579"/>
    </source>
</evidence>
<accession>A0AC34FCE1</accession>
<protein>
    <submittedName>
        <fullName evidence="2">Uncharacterized protein</fullName>
    </submittedName>
</protein>
<name>A0AC34FCE1_9BILA</name>
<evidence type="ECO:0000313" key="2">
    <source>
        <dbReference type="WBParaSite" id="ES5_v2.g14832.t1"/>
    </source>
</evidence>